<dbReference type="RefSeq" id="WP_002694195.1">
    <property type="nucleotide sequence ID" value="NZ_AAWS01000004.1"/>
</dbReference>
<name>A1ZEU7_MICM2</name>
<keyword evidence="2" id="KW-1185">Reference proteome</keyword>
<evidence type="ECO:0000313" key="2">
    <source>
        <dbReference type="Proteomes" id="UP000004095"/>
    </source>
</evidence>
<dbReference type="Proteomes" id="UP000004095">
    <property type="component" value="Unassembled WGS sequence"/>
</dbReference>
<protein>
    <submittedName>
        <fullName evidence="1">Uncharacterized protein</fullName>
    </submittedName>
</protein>
<evidence type="ECO:0000313" key="1">
    <source>
        <dbReference type="EMBL" id="EAY31049.1"/>
    </source>
</evidence>
<dbReference type="AlphaFoldDB" id="A1ZEU7"/>
<accession>A1ZEU7</accession>
<sequence>MTKDQTPTSEALRSRILGLEMIDWKAMEFIQQDNFKVSTDEQYQKVVSSLVITSS</sequence>
<organism evidence="1 2">
    <name type="scientific">Microscilla marina ATCC 23134</name>
    <dbReference type="NCBI Taxonomy" id="313606"/>
    <lineage>
        <taxon>Bacteria</taxon>
        <taxon>Pseudomonadati</taxon>
        <taxon>Bacteroidota</taxon>
        <taxon>Cytophagia</taxon>
        <taxon>Cytophagales</taxon>
        <taxon>Microscillaceae</taxon>
        <taxon>Microscilla</taxon>
    </lineage>
</organism>
<gene>
    <name evidence="1" type="ORF">M23134_07456</name>
</gene>
<proteinExistence type="predicted"/>
<dbReference type="EMBL" id="AAWS01000004">
    <property type="protein sequence ID" value="EAY31049.1"/>
    <property type="molecule type" value="Genomic_DNA"/>
</dbReference>
<reference evidence="1 2" key="1">
    <citation type="submission" date="2007-01" db="EMBL/GenBank/DDBJ databases">
        <authorList>
            <person name="Haygood M."/>
            <person name="Podell S."/>
            <person name="Anderson C."/>
            <person name="Hopkinson B."/>
            <person name="Roe K."/>
            <person name="Barbeau K."/>
            <person name="Gaasterland T."/>
            <person name="Ferriera S."/>
            <person name="Johnson J."/>
            <person name="Kravitz S."/>
            <person name="Beeson K."/>
            <person name="Sutton G."/>
            <person name="Rogers Y.-H."/>
            <person name="Friedman R."/>
            <person name="Frazier M."/>
            <person name="Venter J.C."/>
        </authorList>
    </citation>
    <scope>NUCLEOTIDE SEQUENCE [LARGE SCALE GENOMIC DNA]</scope>
    <source>
        <strain evidence="1 2">ATCC 23134</strain>
    </source>
</reference>
<comment type="caution">
    <text evidence="1">The sequence shown here is derived from an EMBL/GenBank/DDBJ whole genome shotgun (WGS) entry which is preliminary data.</text>
</comment>